<sequence length="454" mass="49023">MHDSIDLLPPPPRRRRRWLRWLALGLVVLVLASVAVGWLLYRRLDSNITTDTATANELARYEKQRPSELVAGAQNILIIGSDTRDGPGNRSYGEDSGQRSDTTILLHVAADRRSATAVSLPRDLMAKIPACRRPDGVETSERFAQFNWAFELAGAACTIRTVENISHIRINHHVIVDFNGFKRLVDSIDGVEVCLKQAVNDPEARLKLPAGRQVLLGEQALGFVRARYSLGNGSDTERMGRQQEFLGALFKEMQSNGVLLNPARLYPVLDAATSSLTTDAGLDTLRKMYDLVRTVRGIPSDRVQFLTVPRRPYPYNPDRDELVQPDADQLFEQLRRDRPVSVSAHVRPADGKPGGRFGDSSGGSSGGRAAGSRPRAEDEDWTPEPEAPVEYGGPSAGSPSSGSFSSGSPSSGERSIAPPGASPMSPPASPSAASPARTAPPTYEGTTAAHGICG</sequence>
<evidence type="ECO:0000313" key="5">
    <source>
        <dbReference type="EMBL" id="MBB5123006.1"/>
    </source>
</evidence>
<dbReference type="AlphaFoldDB" id="A0A2N8NM23"/>
<feature type="domain" description="Cell envelope-related transcriptional attenuator" evidence="4">
    <location>
        <begin position="99"/>
        <end position="254"/>
    </location>
</feature>
<dbReference type="InterPro" id="IPR050922">
    <property type="entry name" value="LytR/CpsA/Psr_CW_biosynth"/>
</dbReference>
<dbReference type="Gene3D" id="3.40.630.190">
    <property type="entry name" value="LCP protein"/>
    <property type="match status" value="1"/>
</dbReference>
<reference evidence="5 8" key="3">
    <citation type="submission" date="2020-08" db="EMBL/GenBank/DDBJ databases">
        <title>Genomic Encyclopedia of Type Strains, Phase III (KMG-III): the genomes of soil and plant-associated and newly described type strains.</title>
        <authorList>
            <person name="Whitman W."/>
        </authorList>
    </citation>
    <scope>NUCLEOTIDE SEQUENCE [LARGE SCALE GENOMIC DNA]</scope>
    <source>
        <strain evidence="5 8">CECT 3259</strain>
    </source>
</reference>
<dbReference type="RefSeq" id="WP_244927236.1">
    <property type="nucleotide sequence ID" value="NZ_JACHJF010000039.1"/>
</dbReference>
<evidence type="ECO:0000313" key="6">
    <source>
        <dbReference type="EMBL" id="PNE29826.1"/>
    </source>
</evidence>
<dbReference type="PANTHER" id="PTHR33392:SF6">
    <property type="entry name" value="POLYISOPRENYL-TEICHOIC ACID--PEPTIDOGLYCAN TEICHOIC ACID TRANSFERASE TAGU"/>
    <property type="match status" value="1"/>
</dbReference>
<dbReference type="EMBL" id="JACHJF010000039">
    <property type="protein sequence ID" value="MBB5123006.1"/>
    <property type="molecule type" value="Genomic_DNA"/>
</dbReference>
<dbReference type="Pfam" id="PF03816">
    <property type="entry name" value="LytR_cpsA_psr"/>
    <property type="match status" value="1"/>
</dbReference>
<keyword evidence="3" id="KW-0812">Transmembrane</keyword>
<feature type="compositionally biased region" description="Pro residues" evidence="2">
    <location>
        <begin position="420"/>
        <end position="429"/>
    </location>
</feature>
<dbReference type="EMBL" id="LGUI01000016">
    <property type="protein sequence ID" value="PNE29826.1"/>
    <property type="molecule type" value="Genomic_DNA"/>
</dbReference>
<keyword evidence="7" id="KW-1185">Reference proteome</keyword>
<organism evidence="6 7">
    <name type="scientific">Streptomyces eurocidicus</name>
    <name type="common">Streptoverticillium eurocidicus</name>
    <dbReference type="NCBI Taxonomy" id="66423"/>
    <lineage>
        <taxon>Bacteria</taxon>
        <taxon>Bacillati</taxon>
        <taxon>Actinomycetota</taxon>
        <taxon>Actinomycetes</taxon>
        <taxon>Kitasatosporales</taxon>
        <taxon>Streptomycetaceae</taxon>
        <taxon>Streptomyces</taxon>
    </lineage>
</organism>
<protein>
    <submittedName>
        <fullName evidence="5">LCP family protein required for cell wall assembly</fullName>
    </submittedName>
    <submittedName>
        <fullName evidence="6">LytR family transcriptional regulator</fullName>
    </submittedName>
</protein>
<feature type="transmembrane region" description="Helical" evidence="3">
    <location>
        <begin position="21"/>
        <end position="41"/>
    </location>
</feature>
<dbReference type="Proteomes" id="UP000235945">
    <property type="component" value="Unassembled WGS sequence"/>
</dbReference>
<evidence type="ECO:0000256" key="2">
    <source>
        <dbReference type="SAM" id="MobiDB-lite"/>
    </source>
</evidence>
<evidence type="ECO:0000256" key="3">
    <source>
        <dbReference type="SAM" id="Phobius"/>
    </source>
</evidence>
<comment type="caution">
    <text evidence="6">The sequence shown here is derived from an EMBL/GenBank/DDBJ whole genome shotgun (WGS) entry which is preliminary data.</text>
</comment>
<dbReference type="Proteomes" id="UP000528608">
    <property type="component" value="Unassembled WGS sequence"/>
</dbReference>
<dbReference type="NCBIfam" id="TIGR00350">
    <property type="entry name" value="lytR_cpsA_psr"/>
    <property type="match status" value="1"/>
</dbReference>
<dbReference type="InterPro" id="IPR004474">
    <property type="entry name" value="LytR_CpsA_psr"/>
</dbReference>
<name>A0A2N8NM23_STREU</name>
<feature type="compositionally biased region" description="Gly residues" evidence="2">
    <location>
        <begin position="352"/>
        <end position="369"/>
    </location>
</feature>
<feature type="region of interest" description="Disordered" evidence="2">
    <location>
        <begin position="334"/>
        <end position="454"/>
    </location>
</feature>
<gene>
    <name evidence="6" type="ORF">AF335_32920</name>
    <name evidence="5" type="ORF">FHS36_006483</name>
</gene>
<comment type="similarity">
    <text evidence="1">Belongs to the LytR/CpsA/Psr (LCP) family.</text>
</comment>
<evidence type="ECO:0000256" key="1">
    <source>
        <dbReference type="ARBA" id="ARBA00006068"/>
    </source>
</evidence>
<accession>A0A2N8NM23</accession>
<keyword evidence="3" id="KW-1133">Transmembrane helix</keyword>
<reference evidence="6" key="1">
    <citation type="submission" date="2015-07" db="EMBL/GenBank/DDBJ databases">
        <authorList>
            <person name="Noorani M."/>
        </authorList>
    </citation>
    <scope>NUCLEOTIDE SEQUENCE [LARGE SCALE GENOMIC DNA]</scope>
    <source>
        <strain evidence="6">ATCC 27428</strain>
    </source>
</reference>
<feature type="compositionally biased region" description="Low complexity" evidence="2">
    <location>
        <begin position="392"/>
        <end position="419"/>
    </location>
</feature>
<feature type="region of interest" description="Disordered" evidence="2">
    <location>
        <begin position="80"/>
        <end position="99"/>
    </location>
</feature>
<feature type="compositionally biased region" description="Low complexity" evidence="2">
    <location>
        <begin position="430"/>
        <end position="441"/>
    </location>
</feature>
<evidence type="ECO:0000313" key="7">
    <source>
        <dbReference type="Proteomes" id="UP000235945"/>
    </source>
</evidence>
<dbReference type="PANTHER" id="PTHR33392">
    <property type="entry name" value="POLYISOPRENYL-TEICHOIC ACID--PEPTIDOGLYCAN TEICHOIC ACID TRANSFERASE TAGU"/>
    <property type="match status" value="1"/>
</dbReference>
<keyword evidence="3" id="KW-0472">Membrane</keyword>
<reference evidence="7" key="2">
    <citation type="submission" date="2015-07" db="EMBL/GenBank/DDBJ databases">
        <authorList>
            <person name="Graham D.E."/>
            <person name="Giannone R.J."/>
            <person name="Gulvik C.A."/>
            <person name="Hettich R.L."/>
            <person name="Klingeman D.M."/>
            <person name="Mahan K.M."/>
            <person name="Parry R.J."/>
            <person name="Spain J.C."/>
        </authorList>
    </citation>
    <scope>NUCLEOTIDE SEQUENCE [LARGE SCALE GENOMIC DNA]</scope>
    <source>
        <strain evidence="7">ATCC 27428</strain>
    </source>
</reference>
<proteinExistence type="inferred from homology"/>
<evidence type="ECO:0000259" key="4">
    <source>
        <dbReference type="Pfam" id="PF03816"/>
    </source>
</evidence>
<feature type="compositionally biased region" description="Basic and acidic residues" evidence="2">
    <location>
        <begin position="82"/>
        <end position="98"/>
    </location>
</feature>
<evidence type="ECO:0000313" key="8">
    <source>
        <dbReference type="Proteomes" id="UP000528608"/>
    </source>
</evidence>